<organism evidence="11 12">
    <name type="scientific">Sphingopyxis lindanitolerans</name>
    <dbReference type="NCBI Taxonomy" id="2054227"/>
    <lineage>
        <taxon>Bacteria</taxon>
        <taxon>Pseudomonadati</taxon>
        <taxon>Pseudomonadota</taxon>
        <taxon>Alphaproteobacteria</taxon>
        <taxon>Sphingomonadales</taxon>
        <taxon>Sphingomonadaceae</taxon>
        <taxon>Sphingopyxis</taxon>
    </lineage>
</organism>
<evidence type="ECO:0000256" key="6">
    <source>
        <dbReference type="ARBA" id="ARBA00022833"/>
    </source>
</evidence>
<dbReference type="InterPro" id="IPR024079">
    <property type="entry name" value="MetalloPept_cat_dom_sf"/>
</dbReference>
<dbReference type="GO" id="GO:0004222">
    <property type="term" value="F:metalloendopeptidase activity"/>
    <property type="evidence" value="ECO:0007669"/>
    <property type="project" value="InterPro"/>
</dbReference>
<evidence type="ECO:0000259" key="10">
    <source>
        <dbReference type="Pfam" id="PF05649"/>
    </source>
</evidence>
<dbReference type="InterPro" id="IPR018497">
    <property type="entry name" value="Peptidase_M13_C"/>
</dbReference>
<comment type="caution">
    <text evidence="11">The sequence shown here is derived from an EMBL/GenBank/DDBJ whole genome shotgun (WGS) entry which is preliminary data.</text>
</comment>
<evidence type="ECO:0000313" key="12">
    <source>
        <dbReference type="Proteomes" id="UP000238954"/>
    </source>
</evidence>
<protein>
    <submittedName>
        <fullName evidence="11">Peptidase M13</fullName>
    </submittedName>
</protein>
<feature type="domain" description="Peptidase M13 N-terminal" evidence="10">
    <location>
        <begin position="72"/>
        <end position="438"/>
    </location>
</feature>
<dbReference type="RefSeq" id="WP_106000391.1">
    <property type="nucleotide sequence ID" value="NZ_CM009578.1"/>
</dbReference>
<gene>
    <name evidence="11" type="ORF">CVO77_18850</name>
</gene>
<proteinExistence type="inferred from homology"/>
<keyword evidence="5" id="KW-0378">Hydrolase</keyword>
<dbReference type="GO" id="GO:0046872">
    <property type="term" value="F:metal ion binding"/>
    <property type="evidence" value="ECO:0007669"/>
    <property type="project" value="UniProtKB-KW"/>
</dbReference>
<dbReference type="PANTHER" id="PTHR11733:SF167">
    <property type="entry name" value="FI17812P1-RELATED"/>
    <property type="match status" value="1"/>
</dbReference>
<dbReference type="CDD" id="cd08662">
    <property type="entry name" value="M13"/>
    <property type="match status" value="1"/>
</dbReference>
<dbReference type="Gene3D" id="1.10.1380.10">
    <property type="entry name" value="Neutral endopeptidase , domain2"/>
    <property type="match status" value="1"/>
</dbReference>
<dbReference type="PANTHER" id="PTHR11733">
    <property type="entry name" value="ZINC METALLOPROTEASE FAMILY M13 NEPRILYSIN-RELATED"/>
    <property type="match status" value="1"/>
</dbReference>
<dbReference type="InterPro" id="IPR008753">
    <property type="entry name" value="Peptidase_M13_N"/>
</dbReference>
<keyword evidence="8" id="KW-0732">Signal</keyword>
<keyword evidence="4" id="KW-0479">Metal-binding</keyword>
<name>A0A2S8B3N5_9SPHN</name>
<comment type="similarity">
    <text evidence="2">Belongs to the peptidase M13 family.</text>
</comment>
<dbReference type="InterPro" id="IPR000718">
    <property type="entry name" value="Peptidase_M13"/>
</dbReference>
<dbReference type="OrthoDB" id="9775677at2"/>
<dbReference type="Pfam" id="PF05649">
    <property type="entry name" value="Peptidase_M13_N"/>
    <property type="match status" value="1"/>
</dbReference>
<dbReference type="PROSITE" id="PS51885">
    <property type="entry name" value="NEPRILYSIN"/>
    <property type="match status" value="1"/>
</dbReference>
<comment type="cofactor">
    <cofactor evidence="1">
        <name>Zn(2+)</name>
        <dbReference type="ChEBI" id="CHEBI:29105"/>
    </cofactor>
</comment>
<dbReference type="InterPro" id="IPR042089">
    <property type="entry name" value="Peptidase_M13_dom_2"/>
</dbReference>
<evidence type="ECO:0000256" key="3">
    <source>
        <dbReference type="ARBA" id="ARBA00022670"/>
    </source>
</evidence>
<evidence type="ECO:0000256" key="8">
    <source>
        <dbReference type="SAM" id="SignalP"/>
    </source>
</evidence>
<dbReference type="Gene3D" id="3.40.390.10">
    <property type="entry name" value="Collagenase (Catalytic Domain)"/>
    <property type="match status" value="1"/>
</dbReference>
<evidence type="ECO:0000256" key="5">
    <source>
        <dbReference type="ARBA" id="ARBA00022801"/>
    </source>
</evidence>
<keyword evidence="3" id="KW-0645">Protease</keyword>
<dbReference type="AlphaFoldDB" id="A0A2S8B3N5"/>
<feature type="chain" id="PRO_5015559566" evidence="8">
    <location>
        <begin position="25"/>
        <end position="694"/>
    </location>
</feature>
<dbReference type="PRINTS" id="PR00786">
    <property type="entry name" value="NEPRILYSIN"/>
</dbReference>
<sequence length="694" mass="75443">MKNFFAGAAGLALAAALAAAPALAKGDGVAKTLLAEADGSGAAPAADDGSLKALTFGTWGVDLGARDTSVNPGDDFDKYANGGWFARTEIPADQASAGVDYDVYNLTQRQLRQLVTGAAATSQVGGLYHSFMDEARIDALGAKPLMADIATVEAIKDRGEMARFMGASQGTFGASIVGGGPYADSADPTMNILWLGQGGLGLPDRDYYLNDAFKAQRDAYRAYVARTMKMIGNPAPEKAADTILAFETEVAKASWAIADRRDIGKINNPMSSIELAAYAPGLDWNAWFAGASIGPQKRIIVNENTAIRDIAALYAKTPLDTLKLWQEFHVADNAANYLSKDWVDSRFEYTKALSGVSELRPRWKRGLQLVDGSLGELVGEEYAKRYFPASAKAKMETLVANLKLSMGDRIRNNDWMAPETKTAALAKLDKMDVMVGYPDKWRDYSGLKVDPTDLYGNVKRSAAFEYAYALSDLDKPVDRKKWAMNPQEVNAYNGFLENKIVFPAGILQAPYFSESVDDAVNYGAIGAVIGHEISHGFDDQGRKVDANGAVRDWWTTADAKRFDDQAKGFGAQYATYEAAPGAFINPDLTMGENIADLAGLEVAYDAYHRALGGKDAPVIDGLTGDQRFFLAFAQAWRDKAREDAIKTQVASNEHSPARWRIIGPLRNVDAWYKAFNVTPAAKYYLKPADRTRIW</sequence>
<keyword evidence="6" id="KW-0862">Zinc</keyword>
<accession>A0A2S8B3N5</accession>
<evidence type="ECO:0000256" key="1">
    <source>
        <dbReference type="ARBA" id="ARBA00001947"/>
    </source>
</evidence>
<dbReference type="Proteomes" id="UP000238954">
    <property type="component" value="Chromosome"/>
</dbReference>
<dbReference type="GO" id="GO:0005886">
    <property type="term" value="C:plasma membrane"/>
    <property type="evidence" value="ECO:0007669"/>
    <property type="project" value="TreeGrafter"/>
</dbReference>
<dbReference type="Pfam" id="PF01431">
    <property type="entry name" value="Peptidase_M13"/>
    <property type="match status" value="1"/>
</dbReference>
<evidence type="ECO:0000256" key="4">
    <source>
        <dbReference type="ARBA" id="ARBA00022723"/>
    </source>
</evidence>
<evidence type="ECO:0000259" key="9">
    <source>
        <dbReference type="Pfam" id="PF01431"/>
    </source>
</evidence>
<feature type="domain" description="Peptidase M13 C-terminal" evidence="9">
    <location>
        <begin position="490"/>
        <end position="689"/>
    </location>
</feature>
<reference evidence="12" key="1">
    <citation type="submission" date="2017-11" db="EMBL/GenBank/DDBJ databases">
        <title>The complete genome sequence of Sphingopyxis pomeranensis sp. nov. strain WS5A3p.</title>
        <authorList>
            <person name="Kaminski M.A."/>
        </authorList>
    </citation>
    <scope>NUCLEOTIDE SEQUENCE [LARGE SCALE GENOMIC DNA]</scope>
    <source>
        <strain evidence="12">WS5A3p</strain>
    </source>
</reference>
<dbReference type="GO" id="GO:0016485">
    <property type="term" value="P:protein processing"/>
    <property type="evidence" value="ECO:0007669"/>
    <property type="project" value="TreeGrafter"/>
</dbReference>
<evidence type="ECO:0000313" key="11">
    <source>
        <dbReference type="EMBL" id="PQM27021.1"/>
    </source>
</evidence>
<keyword evidence="7" id="KW-0482">Metalloprotease</keyword>
<dbReference type="SUPFAM" id="SSF55486">
    <property type="entry name" value="Metalloproteases ('zincins'), catalytic domain"/>
    <property type="match status" value="1"/>
</dbReference>
<evidence type="ECO:0000256" key="2">
    <source>
        <dbReference type="ARBA" id="ARBA00007357"/>
    </source>
</evidence>
<dbReference type="EMBL" id="PHFW01000003">
    <property type="protein sequence ID" value="PQM27021.1"/>
    <property type="molecule type" value="Genomic_DNA"/>
</dbReference>
<feature type="signal peptide" evidence="8">
    <location>
        <begin position="1"/>
        <end position="24"/>
    </location>
</feature>
<evidence type="ECO:0000256" key="7">
    <source>
        <dbReference type="ARBA" id="ARBA00023049"/>
    </source>
</evidence>
<keyword evidence="12" id="KW-1185">Reference proteome</keyword>